<dbReference type="Pfam" id="PF03496">
    <property type="entry name" value="ADPrib_exo_Tox"/>
    <property type="match status" value="1"/>
</dbReference>
<dbReference type="GO" id="GO:0005576">
    <property type="term" value="C:extracellular region"/>
    <property type="evidence" value="ECO:0007669"/>
    <property type="project" value="InterPro"/>
</dbReference>
<evidence type="ECO:0000313" key="3">
    <source>
        <dbReference type="EMBL" id="CAF3493021.1"/>
    </source>
</evidence>
<dbReference type="InterPro" id="IPR003540">
    <property type="entry name" value="ADP-ribosyltransferase"/>
</dbReference>
<feature type="transmembrane region" description="Helical" evidence="1">
    <location>
        <begin position="157"/>
        <end position="181"/>
    </location>
</feature>
<dbReference type="AlphaFoldDB" id="A0A818GRU7"/>
<evidence type="ECO:0000313" key="4">
    <source>
        <dbReference type="Proteomes" id="UP000663872"/>
    </source>
</evidence>
<proteinExistence type="predicted"/>
<dbReference type="Proteomes" id="UP000663872">
    <property type="component" value="Unassembled WGS sequence"/>
</dbReference>
<evidence type="ECO:0000256" key="1">
    <source>
        <dbReference type="SAM" id="Phobius"/>
    </source>
</evidence>
<comment type="caution">
    <text evidence="3">The sequence shown here is derived from an EMBL/GenBank/DDBJ whole genome shotgun (WGS) entry which is preliminary data.</text>
</comment>
<dbReference type="PROSITE" id="PS51996">
    <property type="entry name" value="TR_MART"/>
    <property type="match status" value="1"/>
</dbReference>
<sequence>MAPIFPLDFITHENNGSAGQQAVHYLVVETWLLQLAKEQQQIFYRLISNLFNKALECLNETKEKIGDLQKRHAWYHSGIYQLRQLKSDLESIQSQYDKSIRDILYEIERQKEHAKEILLNALKHLEVGVNTERFKHHLNQLINDVDKLVNTVSNASIPAILLVIFSFLSTSLSTIGGAIAAMQSSSIAAGASAFGVGLLVTSAVGGVASEVMFRKKISDFISKMAEQIEVIEYEQIKRLQMLHYYFKGFEEKLCNDKNNNLATNIVWYDKQIKSRTNQYHVNKLAEEFLPENYAVIQMETKDELIDSIISDTEHNIILITSGSGGQEIISEIGSYWNIKGIMIFCGKVDYHQEWASKYKKVLLVTDKFDKVIQEIKNIQSGEIYFLNRGFSLDDITLKLQNVNYYLSATNNGFIITDFSVIESNIDYHINIMHKIHNSLVSKNIYSNGIPKHFAIENLLKCAEMFVEALTKTDPEKNIIYLYTLEKPYYYKIINDILNLLDEELLSLAGDYIKALRYALLKYSDTSHKLPNTENVKLYRGLCLSDDKDFQELLRKFKQSDIIIFPAFLSTSLNRDKATQFTDGKGVLLEISADCRLLNKPKCISAISHHQNEDEVLINCFSLLKVDNIKKLEDTLMLYECTLELS</sequence>
<evidence type="ECO:0000259" key="2">
    <source>
        <dbReference type="Pfam" id="PF03496"/>
    </source>
</evidence>
<name>A0A818GRU7_9BILA</name>
<organism evidence="3 4">
    <name type="scientific">Rotaria socialis</name>
    <dbReference type="NCBI Taxonomy" id="392032"/>
    <lineage>
        <taxon>Eukaryota</taxon>
        <taxon>Metazoa</taxon>
        <taxon>Spiralia</taxon>
        <taxon>Gnathifera</taxon>
        <taxon>Rotifera</taxon>
        <taxon>Eurotatoria</taxon>
        <taxon>Bdelloidea</taxon>
        <taxon>Philodinida</taxon>
        <taxon>Philodinidae</taxon>
        <taxon>Rotaria</taxon>
    </lineage>
</organism>
<feature type="domain" description="ADP ribosyltransferase" evidence="2">
    <location>
        <begin position="472"/>
        <end position="631"/>
    </location>
</feature>
<keyword evidence="1" id="KW-0472">Membrane</keyword>
<reference evidence="3" key="1">
    <citation type="submission" date="2021-02" db="EMBL/GenBank/DDBJ databases">
        <authorList>
            <person name="Nowell W R."/>
        </authorList>
    </citation>
    <scope>NUCLEOTIDE SEQUENCE</scope>
</reference>
<dbReference type="EMBL" id="CAJNYT010002793">
    <property type="protein sequence ID" value="CAF3493021.1"/>
    <property type="molecule type" value="Genomic_DNA"/>
</dbReference>
<dbReference type="Gene3D" id="3.90.176.10">
    <property type="entry name" value="Toxin ADP-ribosyltransferase, Chain A, domain 1"/>
    <property type="match status" value="1"/>
</dbReference>
<dbReference type="SUPFAM" id="SSF56399">
    <property type="entry name" value="ADP-ribosylation"/>
    <property type="match status" value="1"/>
</dbReference>
<keyword evidence="1" id="KW-0812">Transmembrane</keyword>
<keyword evidence="1" id="KW-1133">Transmembrane helix</keyword>
<accession>A0A818GRU7</accession>
<protein>
    <recommendedName>
        <fullName evidence="2">ADP ribosyltransferase domain-containing protein</fullName>
    </recommendedName>
</protein>
<gene>
    <name evidence="3" type="ORF">GRG538_LOCUS17108</name>
</gene>
<feature type="transmembrane region" description="Helical" evidence="1">
    <location>
        <begin position="187"/>
        <end position="208"/>
    </location>
</feature>